<gene>
    <name evidence="4" type="ORF">METZ01_LOCUS144283</name>
</gene>
<dbReference type="AlphaFoldDB" id="A0A381ZQG1"/>
<accession>A0A381ZQG1</accession>
<dbReference type="InterPro" id="IPR024163">
    <property type="entry name" value="Aerotolerance_reg_N"/>
</dbReference>
<dbReference type="InterPro" id="IPR036465">
    <property type="entry name" value="vWFA_dom_sf"/>
</dbReference>
<dbReference type="PANTHER" id="PTHR37464:SF1">
    <property type="entry name" value="BLL2463 PROTEIN"/>
    <property type="match status" value="1"/>
</dbReference>
<sequence>MAAVGVAVPIIIHLLHQRHRRRTDWAAMELLRRALVIRSGQIRLEDLLLLFLRCLVLALVAFALVRPTVEDKTANFLAGEQSVGMVIAIDASYSMAYGKHEKRMDAAMSRVSDIISTARPSTSVTIVLLGDQPRTLLRGAKYEEQRINEALKDVQPFPERLNLERSLKEVSSLIEELEASVIECYFVTDAQENDWKDLSNQAKADLDAIGEASNLFLVPVKLFDGENLAVMKFGYSSGSLGPGGTARFTTEIKNFDSQPNGGSVATLLIDGQPESAQRLGTIDAGQTKVVSFFASLDLEGKAKLSVSLSADTLKQDNFRHTVVEAQKQVRILCVDGEPATSNNENSSEIFWLAKALELKQAGGSGPVSAIRINWRDLEAETFEDFDIIALANVSKVDQVSGRLTEFVSEGGGLMIFAGDLVEAESYNNNLRGQEVNLLPGEIIEPLS</sequence>
<evidence type="ECO:0000313" key="4">
    <source>
        <dbReference type="EMBL" id="SVA91429.1"/>
    </source>
</evidence>
<organism evidence="4">
    <name type="scientific">marine metagenome</name>
    <dbReference type="NCBI Taxonomy" id="408172"/>
    <lineage>
        <taxon>unclassified sequences</taxon>
        <taxon>metagenomes</taxon>
        <taxon>ecological metagenomes</taxon>
    </lineage>
</organism>
<keyword evidence="1" id="KW-0472">Membrane</keyword>
<dbReference type="InterPro" id="IPR029062">
    <property type="entry name" value="Class_I_gatase-like"/>
</dbReference>
<keyword evidence="1" id="KW-1133">Transmembrane helix</keyword>
<protein>
    <recommendedName>
        <fullName evidence="5">VWFA domain-containing protein</fullName>
    </recommendedName>
</protein>
<feature type="transmembrane region" description="Helical" evidence="1">
    <location>
        <begin position="47"/>
        <end position="65"/>
    </location>
</feature>
<dbReference type="EMBL" id="UINC01022231">
    <property type="protein sequence ID" value="SVA91429.1"/>
    <property type="molecule type" value="Genomic_DNA"/>
</dbReference>
<proteinExistence type="predicted"/>
<feature type="domain" description="Aerotolerance regulator N-terminal" evidence="2">
    <location>
        <begin position="2"/>
        <end position="67"/>
    </location>
</feature>
<dbReference type="Gene3D" id="3.40.50.410">
    <property type="entry name" value="von Willebrand factor, type A domain"/>
    <property type="match status" value="1"/>
</dbReference>
<dbReference type="InterPro" id="IPR013783">
    <property type="entry name" value="Ig-like_fold"/>
</dbReference>
<dbReference type="SUPFAM" id="SSF52317">
    <property type="entry name" value="Class I glutamine amidotransferase-like"/>
    <property type="match status" value="1"/>
</dbReference>
<dbReference type="InterPro" id="IPR002035">
    <property type="entry name" value="VWF_A"/>
</dbReference>
<evidence type="ECO:0008006" key="5">
    <source>
        <dbReference type="Google" id="ProtNLM"/>
    </source>
</evidence>
<dbReference type="Pfam" id="PF13519">
    <property type="entry name" value="VWA_2"/>
    <property type="match status" value="1"/>
</dbReference>
<name>A0A381ZQG1_9ZZZZ</name>
<reference evidence="4" key="1">
    <citation type="submission" date="2018-05" db="EMBL/GenBank/DDBJ databases">
        <authorList>
            <person name="Lanie J.A."/>
            <person name="Ng W.-L."/>
            <person name="Kazmierczak K.M."/>
            <person name="Andrzejewski T.M."/>
            <person name="Davidsen T.M."/>
            <person name="Wayne K.J."/>
            <person name="Tettelin H."/>
            <person name="Glass J.I."/>
            <person name="Rusch D."/>
            <person name="Podicherti R."/>
            <person name="Tsui H.-C.T."/>
            <person name="Winkler M.E."/>
        </authorList>
    </citation>
    <scope>NUCLEOTIDE SEQUENCE</scope>
</reference>
<dbReference type="Pfam" id="PF07584">
    <property type="entry name" value="BatA"/>
    <property type="match status" value="1"/>
</dbReference>
<feature type="non-terminal residue" evidence="4">
    <location>
        <position position="447"/>
    </location>
</feature>
<feature type="domain" description="VWFA" evidence="3">
    <location>
        <begin position="85"/>
        <end position="178"/>
    </location>
</feature>
<dbReference type="Gene3D" id="2.60.40.10">
    <property type="entry name" value="Immunoglobulins"/>
    <property type="match status" value="1"/>
</dbReference>
<evidence type="ECO:0000259" key="2">
    <source>
        <dbReference type="Pfam" id="PF07584"/>
    </source>
</evidence>
<evidence type="ECO:0000256" key="1">
    <source>
        <dbReference type="SAM" id="Phobius"/>
    </source>
</evidence>
<evidence type="ECO:0000259" key="3">
    <source>
        <dbReference type="Pfam" id="PF13519"/>
    </source>
</evidence>
<dbReference type="PANTHER" id="PTHR37464">
    <property type="entry name" value="BLL2463 PROTEIN"/>
    <property type="match status" value="1"/>
</dbReference>
<dbReference type="SUPFAM" id="SSF53300">
    <property type="entry name" value="vWA-like"/>
    <property type="match status" value="1"/>
</dbReference>
<keyword evidence="1" id="KW-0812">Transmembrane</keyword>
<dbReference type="InterPro" id="IPR011933">
    <property type="entry name" value="Double_TM_dom"/>
</dbReference>
<dbReference type="NCBIfam" id="TIGR02226">
    <property type="entry name" value="two_anch"/>
    <property type="match status" value="1"/>
</dbReference>